<dbReference type="RefSeq" id="WP_155089558.1">
    <property type="nucleotide sequence ID" value="NZ_WJYA01000006.1"/>
</dbReference>
<keyword evidence="3" id="KW-1185">Reference proteome</keyword>
<evidence type="ECO:0000313" key="2">
    <source>
        <dbReference type="EMBL" id="MTE27542.1"/>
    </source>
</evidence>
<reference evidence="2 3" key="1">
    <citation type="submission" date="2019-11" db="EMBL/GenBank/DDBJ databases">
        <title>Winogradskyella ouciana sp. nov., isolated from the hadal seawater of the Mariana Trench.</title>
        <authorList>
            <person name="Liu R."/>
        </authorList>
    </citation>
    <scope>NUCLEOTIDE SEQUENCE [LARGE SCALE GENOMIC DNA]</scope>
    <source>
        <strain evidence="2 3">ZXX205</strain>
    </source>
</reference>
<name>A0A7K1GE10_9FLAO</name>
<feature type="coiled-coil region" evidence="1">
    <location>
        <begin position="364"/>
        <end position="391"/>
    </location>
</feature>
<dbReference type="AlphaFoldDB" id="A0A7K1GE10"/>
<accession>A0A7K1GE10</accession>
<comment type="caution">
    <text evidence="2">The sequence shown here is derived from an EMBL/GenBank/DDBJ whole genome shotgun (WGS) entry which is preliminary data.</text>
</comment>
<organism evidence="2 3">
    <name type="scientific">Winogradskyella ouciana</name>
    <dbReference type="NCBI Taxonomy" id="2608631"/>
    <lineage>
        <taxon>Bacteria</taxon>
        <taxon>Pseudomonadati</taxon>
        <taxon>Bacteroidota</taxon>
        <taxon>Flavobacteriia</taxon>
        <taxon>Flavobacteriales</taxon>
        <taxon>Flavobacteriaceae</taxon>
        <taxon>Winogradskyella</taxon>
    </lineage>
</organism>
<protein>
    <submittedName>
        <fullName evidence="2">Uncharacterized protein</fullName>
    </submittedName>
</protein>
<gene>
    <name evidence="2" type="ORF">F1003_11420</name>
</gene>
<sequence>MKTLNIFVGSILFLLLICPINLTSQENHDPTLSVGLESLTFGKGTIDVKALEKIIVRKQNELKREGLKRYVFDQLPPNNYTLKLFVQNAIITIVDEQNQNIVEKELLELATNYALVVGFSKILYELNIRTEKKGKTDKSSDGAKPEPSMYELFKVILDSAAKNGEVYTLNSAEKSQLFIDIIGTALSGNQKLKKRGFFDFDSAINYENSQLYKRYFAHKNLDVDFANIIEAINKTIDELLLSYRYINDILENKVYKSLDELKRDYLKSINEELYSSNTLFKNYMAKHNLEKLLALLQVEDILVNDKLTSIIEAIPIKASKFDNVDKNFYKTSINAIENEVVSINPPDSLEIRNYFNNTKLRWQIRQNKKNLEKLLTDLESYNKALKKYDSTFIVYKNSWIQLGEQMPNLDKLFEAKTEIELYTTTVEGLYNKYSNDSSLNKNRFTKLRDEGYTLEDLKNYFNYNTNVVNAIVDIQNSITSTKDVKFLDMIDISEHDSIFKIVEGNIKVDKNRNTRIVQILLKEVSNDLLEKNLKKIDDVFLYENADFLSNLYHNIQKLSKKEVLTIDDILYLENEVLERLVKAKIYITDSVDDRVLNNIITNIRAAIPVLKYLRRPDNVMDIINVLNHEKIGETSNIARAFLEFISNINKLDQSETFAEVLQLLDITHNYILSSMSRYKCYSGSELDNRKNIIRDSLKNINQPQWKDLTKREQKRKINAVLDEDGKYCKFKNIYEKLINSLEKYTIINKKDNIIEIDLLSLLNTFIDRYNNAQESGKNELYFTLGISQNVLLSEYKSDASDKSLTSVGFASEKLGYKFKLKTYTDRVPKNFATSSINSYDKEHRVNPFVNQIYGLVYGSGLLYNIANLTTDDNFNYPHIGFGIGMRFYNALDVNFIAGLPFIEDEPIGEHIFLGLGFDIPIGEYLKAIRGN</sequence>
<dbReference type="EMBL" id="WJYA01000006">
    <property type="protein sequence ID" value="MTE27542.1"/>
    <property type="molecule type" value="Genomic_DNA"/>
</dbReference>
<dbReference type="Proteomes" id="UP000447545">
    <property type="component" value="Unassembled WGS sequence"/>
</dbReference>
<evidence type="ECO:0000313" key="3">
    <source>
        <dbReference type="Proteomes" id="UP000447545"/>
    </source>
</evidence>
<proteinExistence type="predicted"/>
<evidence type="ECO:0000256" key="1">
    <source>
        <dbReference type="SAM" id="Coils"/>
    </source>
</evidence>
<keyword evidence="1" id="KW-0175">Coiled coil</keyword>